<keyword evidence="3" id="KW-0337">GPI-anchor biosynthesis</keyword>
<dbReference type="UniPathway" id="UPA00196"/>
<evidence type="ECO:0000313" key="12">
    <source>
        <dbReference type="Proteomes" id="UP000178603"/>
    </source>
</evidence>
<keyword evidence="7" id="KW-0256">Endoplasmic reticulum</keyword>
<keyword evidence="5" id="KW-0808">Transferase</keyword>
<comment type="pathway">
    <text evidence="2">Glycolipid biosynthesis; glycosylphosphatidylinositol-anchor biosynthesis.</text>
</comment>
<feature type="transmembrane region" description="Helical" evidence="10">
    <location>
        <begin position="334"/>
        <end position="351"/>
    </location>
</feature>
<feature type="transmembrane region" description="Helical" evidence="10">
    <location>
        <begin position="358"/>
        <end position="380"/>
    </location>
</feature>
<evidence type="ECO:0000256" key="9">
    <source>
        <dbReference type="ARBA" id="ARBA00023136"/>
    </source>
</evidence>
<dbReference type="PANTHER" id="PTHR12468">
    <property type="entry name" value="GPI MANNOSYLTRANSFERASE 2"/>
    <property type="match status" value="1"/>
</dbReference>
<organism evidence="11 12">
    <name type="scientific">Candidatus Woesebacteria bacterium RIFCSPHIGHO2_12_FULL_41_24</name>
    <dbReference type="NCBI Taxonomy" id="1802510"/>
    <lineage>
        <taxon>Bacteria</taxon>
        <taxon>Candidatus Woeseibacteriota</taxon>
    </lineage>
</organism>
<evidence type="ECO:0000256" key="1">
    <source>
        <dbReference type="ARBA" id="ARBA00004477"/>
    </source>
</evidence>
<evidence type="ECO:0000256" key="8">
    <source>
        <dbReference type="ARBA" id="ARBA00022989"/>
    </source>
</evidence>
<feature type="transmembrane region" description="Helical" evidence="10">
    <location>
        <begin position="180"/>
        <end position="205"/>
    </location>
</feature>
<evidence type="ECO:0008006" key="13">
    <source>
        <dbReference type="Google" id="ProtNLM"/>
    </source>
</evidence>
<evidence type="ECO:0000256" key="7">
    <source>
        <dbReference type="ARBA" id="ARBA00022824"/>
    </source>
</evidence>
<dbReference type="GO" id="GO:0031501">
    <property type="term" value="C:mannosyltransferase complex"/>
    <property type="evidence" value="ECO:0007669"/>
    <property type="project" value="TreeGrafter"/>
</dbReference>
<feature type="transmembrane region" description="Helical" evidence="10">
    <location>
        <begin position="279"/>
        <end position="304"/>
    </location>
</feature>
<dbReference type="AlphaFoldDB" id="A0A1F8APT3"/>
<comment type="subcellular location">
    <subcellularLocation>
        <location evidence="1">Endoplasmic reticulum membrane</location>
        <topology evidence="1">Multi-pass membrane protein</topology>
    </subcellularLocation>
</comment>
<dbReference type="GO" id="GO:0016020">
    <property type="term" value="C:membrane"/>
    <property type="evidence" value="ECO:0007669"/>
    <property type="project" value="GOC"/>
</dbReference>
<dbReference type="InterPro" id="IPR007315">
    <property type="entry name" value="PIG-V/Gpi18"/>
</dbReference>
<protein>
    <recommendedName>
        <fullName evidence="13">Glycosyltransferase RgtA/B/C/D-like domain-containing protein</fullName>
    </recommendedName>
</protein>
<evidence type="ECO:0000256" key="2">
    <source>
        <dbReference type="ARBA" id="ARBA00004687"/>
    </source>
</evidence>
<feature type="transmembrane region" description="Helical" evidence="10">
    <location>
        <begin position="105"/>
        <end position="130"/>
    </location>
</feature>
<evidence type="ECO:0000256" key="5">
    <source>
        <dbReference type="ARBA" id="ARBA00022679"/>
    </source>
</evidence>
<evidence type="ECO:0000256" key="4">
    <source>
        <dbReference type="ARBA" id="ARBA00022676"/>
    </source>
</evidence>
<reference evidence="11 12" key="1">
    <citation type="journal article" date="2016" name="Nat. Commun.">
        <title>Thousands of microbial genomes shed light on interconnected biogeochemical processes in an aquifer system.</title>
        <authorList>
            <person name="Anantharaman K."/>
            <person name="Brown C.T."/>
            <person name="Hug L.A."/>
            <person name="Sharon I."/>
            <person name="Castelle C.J."/>
            <person name="Probst A.J."/>
            <person name="Thomas B.C."/>
            <person name="Singh A."/>
            <person name="Wilkins M.J."/>
            <person name="Karaoz U."/>
            <person name="Brodie E.L."/>
            <person name="Williams K.H."/>
            <person name="Hubbard S.S."/>
            <person name="Banfield J.F."/>
        </authorList>
    </citation>
    <scope>NUCLEOTIDE SEQUENCE [LARGE SCALE GENOMIC DNA]</scope>
</reference>
<evidence type="ECO:0000256" key="10">
    <source>
        <dbReference type="SAM" id="Phobius"/>
    </source>
</evidence>
<feature type="transmembrane region" description="Helical" evidence="10">
    <location>
        <begin position="311"/>
        <end position="328"/>
    </location>
</feature>
<dbReference type="GO" id="GO:0006506">
    <property type="term" value="P:GPI anchor biosynthetic process"/>
    <property type="evidence" value="ECO:0007669"/>
    <property type="project" value="UniProtKB-UniPathway"/>
</dbReference>
<dbReference type="GO" id="GO:0000009">
    <property type="term" value="F:alpha-1,6-mannosyltransferase activity"/>
    <property type="evidence" value="ECO:0007669"/>
    <property type="project" value="InterPro"/>
</dbReference>
<dbReference type="PANTHER" id="PTHR12468:SF2">
    <property type="entry name" value="GPI MANNOSYLTRANSFERASE 2"/>
    <property type="match status" value="1"/>
</dbReference>
<dbReference type="Proteomes" id="UP000178603">
    <property type="component" value="Unassembled WGS sequence"/>
</dbReference>
<keyword evidence="9 10" id="KW-0472">Membrane</keyword>
<keyword evidence="8 10" id="KW-1133">Transmembrane helix</keyword>
<dbReference type="EMBL" id="MGGW01000020">
    <property type="protein sequence ID" value="OGM53787.1"/>
    <property type="molecule type" value="Genomic_DNA"/>
</dbReference>
<dbReference type="GO" id="GO:0004376">
    <property type="term" value="F:GPI mannosyltransferase activity"/>
    <property type="evidence" value="ECO:0007669"/>
    <property type="project" value="InterPro"/>
</dbReference>
<proteinExistence type="predicted"/>
<feature type="transmembrane region" description="Helical" evidence="10">
    <location>
        <begin position="21"/>
        <end position="40"/>
    </location>
</feature>
<accession>A0A1F8APT3</accession>
<evidence type="ECO:0000256" key="6">
    <source>
        <dbReference type="ARBA" id="ARBA00022692"/>
    </source>
</evidence>
<keyword evidence="6 10" id="KW-0812">Transmembrane</keyword>
<keyword evidence="4" id="KW-0328">Glycosyltransferase</keyword>
<sequence>MLTEKWLVGSSRWTVKNIFEIFVLWRLFLLLIALVVPVFFELQDNFIGGGRQLYIQNPLFWGHVNFDGEHYLAIAQRSYRDLEYFYFPGYPLLVKSITQLISSSVTVYAVVGLLISHLSFFLTLVGFYKLVKLDFKENVAKWSLIALLVFPTSFYFASFYTESIFLMLVIWSFYFARKKMYLFSGLLGAFASATRLVGVVLLPALFWDKTKLFKKVSLVVVPTGLIIYILYLNKVTGDPLEFLHSVEIFGSQRSSTLILLPQVFYRYIFKILPSLDYSYFPVILTTFLEFSVASVFSALTVLTFFRLRPSYAIYTTLAFLIPTFSGSFSSLPRYVLVLFPAFILFGRWLSTCRKFSRIVFIAGSALLLTVAFGLFFRGFWIS</sequence>
<evidence type="ECO:0000256" key="3">
    <source>
        <dbReference type="ARBA" id="ARBA00022502"/>
    </source>
</evidence>
<name>A0A1F8APT3_9BACT</name>
<evidence type="ECO:0000313" key="11">
    <source>
        <dbReference type="EMBL" id="OGM53787.1"/>
    </source>
</evidence>
<comment type="caution">
    <text evidence="11">The sequence shown here is derived from an EMBL/GenBank/DDBJ whole genome shotgun (WGS) entry which is preliminary data.</text>
</comment>
<feature type="transmembrane region" description="Helical" evidence="10">
    <location>
        <begin position="142"/>
        <end position="174"/>
    </location>
</feature>
<feature type="transmembrane region" description="Helical" evidence="10">
    <location>
        <begin position="212"/>
        <end position="231"/>
    </location>
</feature>
<gene>
    <name evidence="11" type="ORF">A3E44_05205</name>
</gene>